<dbReference type="NCBIfam" id="NF041012">
    <property type="entry name" value="T4P_ComGB"/>
    <property type="match status" value="1"/>
</dbReference>
<organism evidence="9 10">
    <name type="scientific">Gemella morbillorum</name>
    <dbReference type="NCBI Taxonomy" id="29391"/>
    <lineage>
        <taxon>Bacteria</taxon>
        <taxon>Bacillati</taxon>
        <taxon>Bacillota</taxon>
        <taxon>Bacilli</taxon>
        <taxon>Bacillales</taxon>
        <taxon>Gemellaceae</taxon>
        <taxon>Gemella</taxon>
    </lineage>
</organism>
<feature type="domain" description="Type II secretion system protein GspF" evidence="8">
    <location>
        <begin position="20"/>
        <end position="139"/>
    </location>
</feature>
<proteinExistence type="inferred from homology"/>
<keyword evidence="10" id="KW-1185">Reference proteome</keyword>
<dbReference type="InterPro" id="IPR018076">
    <property type="entry name" value="T2SS_GspF_dom"/>
</dbReference>
<feature type="transmembrane region" description="Helical" evidence="7">
    <location>
        <begin position="320"/>
        <end position="341"/>
    </location>
</feature>
<dbReference type="Gene3D" id="1.20.81.30">
    <property type="entry name" value="Type II secretion system (T2SS), domain F"/>
    <property type="match status" value="2"/>
</dbReference>
<dbReference type="PANTHER" id="PTHR30012">
    <property type="entry name" value="GENERAL SECRETION PATHWAY PROTEIN"/>
    <property type="match status" value="1"/>
</dbReference>
<reference evidence="9 10" key="1">
    <citation type="submission" date="2019-11" db="EMBL/GenBank/DDBJ databases">
        <title>FDA dAtabase for Regulatory Grade micrObial Sequences (FDA-ARGOS): Supporting development and validation of Infectious Disease Dx tests.</title>
        <authorList>
            <person name="Turner S."/>
            <person name="Byrd R."/>
            <person name="Tallon L."/>
            <person name="Sadzewicz L."/>
            <person name="Vavikolanu K."/>
            <person name="Mehta A."/>
            <person name="Aluvathingal J."/>
            <person name="Nadendla S."/>
            <person name="Myers T."/>
            <person name="Yan Y."/>
            <person name="Sichtig H."/>
        </authorList>
    </citation>
    <scope>NUCLEOTIDE SEQUENCE [LARGE SCALE GENOMIC DNA]</scope>
    <source>
        <strain evidence="9 10">FDAARGOS_741</strain>
    </source>
</reference>
<dbReference type="RefSeq" id="WP_155951679.1">
    <property type="nucleotide sequence ID" value="NZ_CAXSSU010000001.1"/>
</dbReference>
<feature type="transmembrane region" description="Helical" evidence="7">
    <location>
        <begin position="118"/>
        <end position="138"/>
    </location>
</feature>
<evidence type="ECO:0000256" key="6">
    <source>
        <dbReference type="ARBA" id="ARBA00023136"/>
    </source>
</evidence>
<dbReference type="GO" id="GO:0005886">
    <property type="term" value="C:plasma membrane"/>
    <property type="evidence" value="ECO:0007669"/>
    <property type="project" value="UniProtKB-SubCell"/>
</dbReference>
<dbReference type="EMBL" id="CP046314">
    <property type="protein sequence ID" value="QGS09328.1"/>
    <property type="molecule type" value="Genomic_DNA"/>
</dbReference>
<evidence type="ECO:0000256" key="3">
    <source>
        <dbReference type="ARBA" id="ARBA00022475"/>
    </source>
</evidence>
<keyword evidence="4 7" id="KW-0812">Transmembrane</keyword>
<evidence type="ECO:0000256" key="4">
    <source>
        <dbReference type="ARBA" id="ARBA00022692"/>
    </source>
</evidence>
<comment type="similarity">
    <text evidence="2">Belongs to the GSP F family.</text>
</comment>
<evidence type="ECO:0000313" key="9">
    <source>
        <dbReference type="EMBL" id="QGS09328.1"/>
    </source>
</evidence>
<name>A0AAP9KTE2_9BACL</name>
<gene>
    <name evidence="9" type="ORF">FOC49_05305</name>
</gene>
<dbReference type="AlphaFoldDB" id="A0AAP9KTE2"/>
<dbReference type="Proteomes" id="UP000425411">
    <property type="component" value="Chromosome"/>
</dbReference>
<evidence type="ECO:0000313" key="10">
    <source>
        <dbReference type="Proteomes" id="UP000425411"/>
    </source>
</evidence>
<dbReference type="PRINTS" id="PR00812">
    <property type="entry name" value="BCTERIALGSPF"/>
</dbReference>
<dbReference type="InterPro" id="IPR003004">
    <property type="entry name" value="GspF/PilC"/>
</dbReference>
<dbReference type="InterPro" id="IPR042094">
    <property type="entry name" value="T2SS_GspF_sf"/>
</dbReference>
<keyword evidence="5 7" id="KW-1133">Transmembrane helix</keyword>
<comment type="subcellular location">
    <subcellularLocation>
        <location evidence="1">Cell membrane</location>
        <topology evidence="1">Multi-pass membrane protein</topology>
    </subcellularLocation>
</comment>
<evidence type="ECO:0000256" key="1">
    <source>
        <dbReference type="ARBA" id="ARBA00004651"/>
    </source>
</evidence>
<protein>
    <submittedName>
        <fullName evidence="9">Chromosome partitioning protein ParA</fullName>
    </submittedName>
</protein>
<sequence>MKKKNGDIKKIFDKENKVYFIKRLYELIEHGYMLEDSLEFLLIQYDVPAVEIEKIKSKLSNGEKLSDILGYIGYSKLIVTKIKFAEQYGRIEDMLLEVETYLQIKKIQKEKIIKTLRYPLFLTMTLICLIMVFNTLVIPQFENIYSSSNIKMDFQTIILIKLLYYIPKIISIIFVIFILSSIYMFYIAKYKPILFLNTLLIIPKVKNYAKLYFSYRFAMELSLFLMSGFSLKTALEVMIEEKYDYYLTCFSEEILTKLDSGITFEDAIGEVKFFDKSMKKFIIHGKNNGLIDKELKLFSELMLDTFLTSLDRSLRKIQPILFGVLALVIVGLYMVILLPIFNMASSLK</sequence>
<keyword evidence="6 7" id="KW-0472">Membrane</keyword>
<evidence type="ECO:0000256" key="2">
    <source>
        <dbReference type="ARBA" id="ARBA00005745"/>
    </source>
</evidence>
<feature type="transmembrane region" description="Helical" evidence="7">
    <location>
        <begin position="158"/>
        <end position="186"/>
    </location>
</feature>
<evidence type="ECO:0000256" key="5">
    <source>
        <dbReference type="ARBA" id="ARBA00022989"/>
    </source>
</evidence>
<dbReference type="PANTHER" id="PTHR30012:SF0">
    <property type="entry name" value="TYPE II SECRETION SYSTEM PROTEIN F-RELATED"/>
    <property type="match status" value="1"/>
</dbReference>
<keyword evidence="3" id="KW-1003">Cell membrane</keyword>
<evidence type="ECO:0000256" key="7">
    <source>
        <dbReference type="SAM" id="Phobius"/>
    </source>
</evidence>
<feature type="domain" description="Type II secretion system protein GspF" evidence="8">
    <location>
        <begin position="217"/>
        <end position="339"/>
    </location>
</feature>
<dbReference type="Pfam" id="PF00482">
    <property type="entry name" value="T2SSF"/>
    <property type="match status" value="2"/>
</dbReference>
<dbReference type="InterPro" id="IPR047692">
    <property type="entry name" value="T4P_ComGB"/>
</dbReference>
<accession>A0AAP9KTE2</accession>
<evidence type="ECO:0000259" key="8">
    <source>
        <dbReference type="Pfam" id="PF00482"/>
    </source>
</evidence>